<evidence type="ECO:0000313" key="4">
    <source>
        <dbReference type="Proteomes" id="UP001172101"/>
    </source>
</evidence>
<dbReference type="GeneID" id="85328523"/>
<feature type="domain" description="Ras-associating" evidence="2">
    <location>
        <begin position="62"/>
        <end position="105"/>
    </location>
</feature>
<dbReference type="PROSITE" id="PS50200">
    <property type="entry name" value="RA"/>
    <property type="match status" value="1"/>
</dbReference>
<dbReference type="RefSeq" id="XP_060299294.1">
    <property type="nucleotide sequence ID" value="XM_060445253.1"/>
</dbReference>
<protein>
    <recommendedName>
        <fullName evidence="2">Ras-associating domain-containing protein</fullName>
    </recommendedName>
</protein>
<evidence type="ECO:0000259" key="2">
    <source>
        <dbReference type="PROSITE" id="PS50200"/>
    </source>
</evidence>
<accession>A0AA40AWL6</accession>
<name>A0AA40AWL6_9PEZI</name>
<dbReference type="EMBL" id="JAUIRO010000003">
    <property type="protein sequence ID" value="KAK0723370.1"/>
    <property type="molecule type" value="Genomic_DNA"/>
</dbReference>
<dbReference type="InterPro" id="IPR000159">
    <property type="entry name" value="RA_dom"/>
</dbReference>
<organism evidence="3 4">
    <name type="scientific">Lasiosphaeria miniovina</name>
    <dbReference type="NCBI Taxonomy" id="1954250"/>
    <lineage>
        <taxon>Eukaryota</taxon>
        <taxon>Fungi</taxon>
        <taxon>Dikarya</taxon>
        <taxon>Ascomycota</taxon>
        <taxon>Pezizomycotina</taxon>
        <taxon>Sordariomycetes</taxon>
        <taxon>Sordariomycetidae</taxon>
        <taxon>Sordariales</taxon>
        <taxon>Lasiosphaeriaceae</taxon>
        <taxon>Lasiosphaeria</taxon>
    </lineage>
</organism>
<sequence length="120" mass="12454">MASACGRRSALLLAPSPALARLHELSQAVATDPPPTTTSSSIPRVLGSAPPRPSGSGGGIDDDFCLCILLDGGAQECVLAPDGKPLAIFRQLGHTPNFRIRRKESAATLDLFVLEPGARP</sequence>
<proteinExistence type="predicted"/>
<reference evidence="3" key="1">
    <citation type="submission" date="2023-06" db="EMBL/GenBank/DDBJ databases">
        <title>Genome-scale phylogeny and comparative genomics of the fungal order Sordariales.</title>
        <authorList>
            <consortium name="Lawrence Berkeley National Laboratory"/>
            <person name="Hensen N."/>
            <person name="Bonometti L."/>
            <person name="Westerberg I."/>
            <person name="Brannstrom I.O."/>
            <person name="Guillou S."/>
            <person name="Cros-Aarteil S."/>
            <person name="Calhoun S."/>
            <person name="Haridas S."/>
            <person name="Kuo A."/>
            <person name="Mondo S."/>
            <person name="Pangilinan J."/>
            <person name="Riley R."/>
            <person name="LaButti K."/>
            <person name="Andreopoulos B."/>
            <person name="Lipzen A."/>
            <person name="Chen C."/>
            <person name="Yanf M."/>
            <person name="Daum C."/>
            <person name="Ng V."/>
            <person name="Clum A."/>
            <person name="Steindorff A."/>
            <person name="Ohm R."/>
            <person name="Martin F."/>
            <person name="Silar P."/>
            <person name="Natvig D."/>
            <person name="Lalanne C."/>
            <person name="Gautier V."/>
            <person name="Ament-velasquez S.L."/>
            <person name="Kruys A."/>
            <person name="Hutchinson M.I."/>
            <person name="Powell A.J."/>
            <person name="Barry K."/>
            <person name="Miller A.N."/>
            <person name="Grigoriev I.V."/>
            <person name="Debuchy R."/>
            <person name="Gladieux P."/>
            <person name="Thoren M.H."/>
            <person name="Johannesson H."/>
        </authorList>
    </citation>
    <scope>NUCLEOTIDE SEQUENCE</scope>
    <source>
        <strain evidence="3">SMH2392-1A</strain>
    </source>
</reference>
<evidence type="ECO:0000313" key="3">
    <source>
        <dbReference type="EMBL" id="KAK0723370.1"/>
    </source>
</evidence>
<keyword evidence="4" id="KW-1185">Reference proteome</keyword>
<gene>
    <name evidence="3" type="ORF">B0T26DRAFT_750645</name>
</gene>
<feature type="region of interest" description="Disordered" evidence="1">
    <location>
        <begin position="27"/>
        <end position="57"/>
    </location>
</feature>
<evidence type="ECO:0000256" key="1">
    <source>
        <dbReference type="SAM" id="MobiDB-lite"/>
    </source>
</evidence>
<comment type="caution">
    <text evidence="3">The sequence shown here is derived from an EMBL/GenBank/DDBJ whole genome shotgun (WGS) entry which is preliminary data.</text>
</comment>
<dbReference type="Proteomes" id="UP001172101">
    <property type="component" value="Unassembled WGS sequence"/>
</dbReference>
<dbReference type="AlphaFoldDB" id="A0AA40AWL6"/>
<dbReference type="GO" id="GO:0007165">
    <property type="term" value="P:signal transduction"/>
    <property type="evidence" value="ECO:0007669"/>
    <property type="project" value="InterPro"/>
</dbReference>